<dbReference type="Proteomes" id="UP000032142">
    <property type="component" value="Unassembled WGS sequence"/>
</dbReference>
<evidence type="ECO:0000313" key="2">
    <source>
        <dbReference type="EMBL" id="KHG14309.1"/>
    </source>
</evidence>
<evidence type="ECO:0000313" key="3">
    <source>
        <dbReference type="Proteomes" id="UP000032142"/>
    </source>
</evidence>
<evidence type="ECO:0000256" key="1">
    <source>
        <dbReference type="SAM" id="MobiDB-lite"/>
    </source>
</evidence>
<keyword evidence="3" id="KW-1185">Reference proteome</keyword>
<sequence>MLQFTIADLVAQLNEKSFELEVKAVDNREEQHNQKTDIPTQPMVDKPEKGAKVP</sequence>
<gene>
    <name evidence="2" type="ORF">F383_02934</name>
</gene>
<feature type="compositionally biased region" description="Basic and acidic residues" evidence="1">
    <location>
        <begin position="45"/>
        <end position="54"/>
    </location>
</feature>
<organism evidence="2 3">
    <name type="scientific">Gossypium arboreum</name>
    <name type="common">Tree cotton</name>
    <name type="synonym">Gossypium nanking</name>
    <dbReference type="NCBI Taxonomy" id="29729"/>
    <lineage>
        <taxon>Eukaryota</taxon>
        <taxon>Viridiplantae</taxon>
        <taxon>Streptophyta</taxon>
        <taxon>Embryophyta</taxon>
        <taxon>Tracheophyta</taxon>
        <taxon>Spermatophyta</taxon>
        <taxon>Magnoliopsida</taxon>
        <taxon>eudicotyledons</taxon>
        <taxon>Gunneridae</taxon>
        <taxon>Pentapetalae</taxon>
        <taxon>rosids</taxon>
        <taxon>malvids</taxon>
        <taxon>Malvales</taxon>
        <taxon>Malvaceae</taxon>
        <taxon>Malvoideae</taxon>
        <taxon>Gossypium</taxon>
    </lineage>
</organism>
<reference evidence="3" key="1">
    <citation type="submission" date="2014-09" db="EMBL/GenBank/DDBJ databases">
        <authorList>
            <person name="Mudge J."/>
            <person name="Ramaraj T."/>
            <person name="Lindquist I.E."/>
            <person name="Bharti A.K."/>
            <person name="Sundararajan A."/>
            <person name="Cameron C.T."/>
            <person name="Woodward J.E."/>
            <person name="May G.D."/>
            <person name="Brubaker C."/>
            <person name="Broadhvest J."/>
            <person name="Wilkins T.A."/>
        </authorList>
    </citation>
    <scope>NUCLEOTIDE SEQUENCE</scope>
    <source>
        <strain evidence="3">cv. AKA8401</strain>
    </source>
</reference>
<accession>A0A0B0NRB3</accession>
<feature type="region of interest" description="Disordered" evidence="1">
    <location>
        <begin position="25"/>
        <end position="54"/>
    </location>
</feature>
<feature type="compositionally biased region" description="Basic and acidic residues" evidence="1">
    <location>
        <begin position="25"/>
        <end position="35"/>
    </location>
</feature>
<protein>
    <submittedName>
        <fullName evidence="2">Solute carrier family 12 member 2</fullName>
    </submittedName>
</protein>
<dbReference type="EMBL" id="KN401260">
    <property type="protein sequence ID" value="KHG14309.1"/>
    <property type="molecule type" value="Genomic_DNA"/>
</dbReference>
<proteinExistence type="predicted"/>
<dbReference type="AlphaFoldDB" id="A0A0B0NRB3"/>
<name>A0A0B0NRB3_GOSAR</name>